<dbReference type="GO" id="GO:0005524">
    <property type="term" value="F:ATP binding"/>
    <property type="evidence" value="ECO:0007669"/>
    <property type="project" value="InterPro"/>
</dbReference>
<evidence type="ECO:0000313" key="4">
    <source>
        <dbReference type="Proteomes" id="UP001050691"/>
    </source>
</evidence>
<dbReference type="Proteomes" id="UP001050691">
    <property type="component" value="Unassembled WGS sequence"/>
</dbReference>
<feature type="region of interest" description="Disordered" evidence="1">
    <location>
        <begin position="158"/>
        <end position="181"/>
    </location>
</feature>
<dbReference type="EMBL" id="BPWL01000004">
    <property type="protein sequence ID" value="GJJ09892.1"/>
    <property type="molecule type" value="Genomic_DNA"/>
</dbReference>
<dbReference type="SUPFAM" id="SSF56112">
    <property type="entry name" value="Protein kinase-like (PK-like)"/>
    <property type="match status" value="1"/>
</dbReference>
<organism evidence="3 4">
    <name type="scientific">Clathrus columnatus</name>
    <dbReference type="NCBI Taxonomy" id="1419009"/>
    <lineage>
        <taxon>Eukaryota</taxon>
        <taxon>Fungi</taxon>
        <taxon>Dikarya</taxon>
        <taxon>Basidiomycota</taxon>
        <taxon>Agaricomycotina</taxon>
        <taxon>Agaricomycetes</taxon>
        <taxon>Phallomycetidae</taxon>
        <taxon>Phallales</taxon>
        <taxon>Clathraceae</taxon>
        <taxon>Clathrus</taxon>
    </lineage>
</organism>
<evidence type="ECO:0000313" key="3">
    <source>
        <dbReference type="EMBL" id="GJJ09892.1"/>
    </source>
</evidence>
<name>A0AAV5A8A2_9AGAM</name>
<sequence>MLPCNALSSVTVHGLVFRDGVSIPQTFQKGTSRQGRVYNFQNDYFKRPGGLSVHPLSSLTSPGNEHLSISLGETLGYGRIGTVHEANLLTRESNLPPLVMKISRHKRSAHVEQETWFYEELEQVQGIAVPRCYGLFQAHINAGSEVSVWKEERKHRSREFEKSEESDESSQSSESDYGAPKFDWDIPNSKGGIVPVFPPPDPTLITILLLERLGERMPMEEPLDTIEPDVYEIYNDISRLGIEHLDIRWSNILSVQDPDHQPPENVCPNHGHAHRWRIVDFDLARKADGRVDYLDSCAESWLERLFTNLPRGVVVEPWD</sequence>
<accession>A0AAV5A8A2</accession>
<feature type="domain" description="Protein kinase" evidence="2">
    <location>
        <begin position="69"/>
        <end position="319"/>
    </location>
</feature>
<dbReference type="InterPro" id="IPR011009">
    <property type="entry name" value="Kinase-like_dom_sf"/>
</dbReference>
<evidence type="ECO:0000259" key="2">
    <source>
        <dbReference type="PROSITE" id="PS50011"/>
    </source>
</evidence>
<keyword evidence="4" id="KW-1185">Reference proteome</keyword>
<protein>
    <recommendedName>
        <fullName evidence="2">Protein kinase domain-containing protein</fullName>
    </recommendedName>
</protein>
<gene>
    <name evidence="3" type="ORF">Clacol_004116</name>
</gene>
<dbReference type="AlphaFoldDB" id="A0AAV5A8A2"/>
<proteinExistence type="predicted"/>
<evidence type="ECO:0000256" key="1">
    <source>
        <dbReference type="SAM" id="MobiDB-lite"/>
    </source>
</evidence>
<dbReference type="GO" id="GO:0004672">
    <property type="term" value="F:protein kinase activity"/>
    <property type="evidence" value="ECO:0007669"/>
    <property type="project" value="InterPro"/>
</dbReference>
<dbReference type="PROSITE" id="PS50011">
    <property type="entry name" value="PROTEIN_KINASE_DOM"/>
    <property type="match status" value="1"/>
</dbReference>
<comment type="caution">
    <text evidence="3">The sequence shown here is derived from an EMBL/GenBank/DDBJ whole genome shotgun (WGS) entry which is preliminary data.</text>
</comment>
<reference evidence="3" key="1">
    <citation type="submission" date="2021-10" db="EMBL/GenBank/DDBJ databases">
        <title>De novo Genome Assembly of Clathrus columnatus (Basidiomycota, Fungi) Using Illumina and Nanopore Sequence Data.</title>
        <authorList>
            <person name="Ogiso-Tanaka E."/>
            <person name="Itagaki H."/>
            <person name="Hosoya T."/>
            <person name="Hosaka K."/>
        </authorList>
    </citation>
    <scope>NUCLEOTIDE SEQUENCE</scope>
    <source>
        <strain evidence="3">MO-923</strain>
    </source>
</reference>
<dbReference type="InterPro" id="IPR000719">
    <property type="entry name" value="Prot_kinase_dom"/>
</dbReference>